<evidence type="ECO:0000256" key="5">
    <source>
        <dbReference type="ARBA" id="ARBA00034545"/>
    </source>
</evidence>
<evidence type="ECO:0000256" key="4">
    <source>
        <dbReference type="ARBA" id="ARBA00034521"/>
    </source>
</evidence>
<dbReference type="GO" id="GO:0030791">
    <property type="term" value="F:arsenite methyltransferase activity"/>
    <property type="evidence" value="ECO:0007669"/>
    <property type="project" value="UniProtKB-EC"/>
</dbReference>
<protein>
    <recommendedName>
        <fullName evidence="5">Arsenite methyltransferase</fullName>
        <ecNumber evidence="4">2.1.1.137</ecNumber>
    </recommendedName>
</protein>
<keyword evidence="2" id="KW-0949">S-adenosyl-L-methionine</keyword>
<evidence type="ECO:0000256" key="8">
    <source>
        <dbReference type="ARBA" id="ARBA00048428"/>
    </source>
</evidence>
<dbReference type="Proteomes" id="UP000673975">
    <property type="component" value="Unassembled WGS sequence"/>
</dbReference>
<evidence type="ECO:0000313" key="11">
    <source>
        <dbReference type="Proteomes" id="UP000673975"/>
    </source>
</evidence>
<organism evidence="10 11">
    <name type="scientific">Natronogracilivirga saccharolytica</name>
    <dbReference type="NCBI Taxonomy" id="2812953"/>
    <lineage>
        <taxon>Bacteria</taxon>
        <taxon>Pseudomonadati</taxon>
        <taxon>Balneolota</taxon>
        <taxon>Balneolia</taxon>
        <taxon>Balneolales</taxon>
        <taxon>Cyclonatronaceae</taxon>
        <taxon>Natronogracilivirga</taxon>
    </lineage>
</organism>
<dbReference type="Gene3D" id="3.40.50.150">
    <property type="entry name" value="Vaccinia Virus protein VP39"/>
    <property type="match status" value="1"/>
</dbReference>
<comment type="caution">
    <text evidence="10">The sequence shown here is derived from an EMBL/GenBank/DDBJ whole genome shotgun (WGS) entry which is preliminary data.</text>
</comment>
<dbReference type="RefSeq" id="WP_210512764.1">
    <property type="nucleotide sequence ID" value="NZ_JAFIDN010000009.1"/>
</dbReference>
<dbReference type="PANTHER" id="PTHR43675:SF8">
    <property type="entry name" value="ARSENITE METHYLTRANSFERASE"/>
    <property type="match status" value="1"/>
</dbReference>
<dbReference type="InterPro" id="IPR029063">
    <property type="entry name" value="SAM-dependent_MTases_sf"/>
</dbReference>
<dbReference type="NCBIfam" id="NF008823">
    <property type="entry name" value="PRK11873.1"/>
    <property type="match status" value="1"/>
</dbReference>
<keyword evidence="11" id="KW-1185">Reference proteome</keyword>
<evidence type="ECO:0000259" key="9">
    <source>
        <dbReference type="Pfam" id="PF13847"/>
    </source>
</evidence>
<sequence length="292" mass="31571">MSTQHHEKLKELVRKKYSDIAIQSDAGQDVSCCGTTGCCDSSNKTGSETGAGFTIMAESYDRLQGYHPGADLQLGCGIPVEHAGLAPGQSVLDLGSGAGNDLFVARSITGATGRLTGLDFSDAMTHKARENVRKLGYENMEFITGDIENMPFDDSKFDVLLSNCVLNLVPDKNRAYSEIFRVLKSGGHFSISDIVLEGDIPDPIRKAAEAYVGCVSGATQKDTYLDIVENTGFTDISIRKEREISIPSDWIRRVLADSDDTGRDIISGKISDPSSYPDTFRVLSITLNGTKP</sequence>
<dbReference type="Pfam" id="PF13847">
    <property type="entry name" value="Methyltransf_31"/>
    <property type="match status" value="1"/>
</dbReference>
<reference evidence="10" key="1">
    <citation type="submission" date="2021-02" db="EMBL/GenBank/DDBJ databases">
        <title>Natronogracilivirga saccharolytica gen. nov. sp. nov. a new anaerobic, haloalkiliphilic carbohydrate-fermenting bacterium from soda lake and proposing of Cyclonatronumiaceae fam. nov. in the phylum Balneolaeota.</title>
        <authorList>
            <person name="Zhilina T.N."/>
            <person name="Sorokin D.Y."/>
            <person name="Zavarzina D.G."/>
            <person name="Toshchakov S.V."/>
            <person name="Kublanov I.V."/>
        </authorList>
    </citation>
    <scope>NUCLEOTIDE SEQUENCE</scope>
    <source>
        <strain evidence="10">Z-1702</strain>
    </source>
</reference>
<dbReference type="EC" id="2.1.1.137" evidence="4"/>
<evidence type="ECO:0000256" key="3">
    <source>
        <dbReference type="ARBA" id="ARBA00034487"/>
    </source>
</evidence>
<evidence type="ECO:0000256" key="1">
    <source>
        <dbReference type="ARBA" id="ARBA00022679"/>
    </source>
</evidence>
<feature type="domain" description="Methyltransferase" evidence="9">
    <location>
        <begin position="87"/>
        <end position="232"/>
    </location>
</feature>
<dbReference type="InterPro" id="IPR026669">
    <property type="entry name" value="Arsenite_MeTrfase-like"/>
</dbReference>
<keyword evidence="1" id="KW-0808">Transferase</keyword>
<keyword evidence="10" id="KW-0489">Methyltransferase</keyword>
<evidence type="ECO:0000256" key="7">
    <source>
        <dbReference type="ARBA" id="ARBA00047943"/>
    </source>
</evidence>
<dbReference type="SUPFAM" id="SSF53335">
    <property type="entry name" value="S-adenosyl-L-methionine-dependent methyltransferases"/>
    <property type="match status" value="1"/>
</dbReference>
<comment type="catalytic activity">
    <reaction evidence="8">
        <text>arsenic triglutathione + 3 [thioredoxin]-dithiol + 3 S-adenosyl-L-methionine = trimethylarsine + 3 [thioredoxin]-disulfide + 3 glutathione + 3 S-adenosyl-L-homocysteine + 3 H(+)</text>
        <dbReference type="Rhea" id="RHEA:69432"/>
        <dbReference type="Rhea" id="RHEA-COMP:10698"/>
        <dbReference type="Rhea" id="RHEA-COMP:10700"/>
        <dbReference type="ChEBI" id="CHEBI:15378"/>
        <dbReference type="ChEBI" id="CHEBI:27130"/>
        <dbReference type="ChEBI" id="CHEBI:29950"/>
        <dbReference type="ChEBI" id="CHEBI:50058"/>
        <dbReference type="ChEBI" id="CHEBI:57856"/>
        <dbReference type="ChEBI" id="CHEBI:57925"/>
        <dbReference type="ChEBI" id="CHEBI:59789"/>
        <dbReference type="ChEBI" id="CHEBI:183640"/>
        <dbReference type="EC" id="2.1.1.137"/>
    </reaction>
</comment>
<dbReference type="InterPro" id="IPR025714">
    <property type="entry name" value="Methyltranfer_dom"/>
</dbReference>
<evidence type="ECO:0000313" key="10">
    <source>
        <dbReference type="EMBL" id="MBP3193307.1"/>
    </source>
</evidence>
<dbReference type="PANTHER" id="PTHR43675">
    <property type="entry name" value="ARSENITE METHYLTRANSFERASE"/>
    <property type="match status" value="1"/>
</dbReference>
<comment type="catalytic activity">
    <reaction evidence="7">
        <text>arsenic triglutathione + 2 [thioredoxin]-dithiol + 2 S-adenosyl-L-methionine + H2O = dimethylarsinous acid + 2 [thioredoxin]-disulfide + 3 glutathione + 2 S-adenosyl-L-homocysteine + 2 H(+)</text>
        <dbReference type="Rhea" id="RHEA:69464"/>
        <dbReference type="Rhea" id="RHEA-COMP:10698"/>
        <dbReference type="Rhea" id="RHEA-COMP:10700"/>
        <dbReference type="ChEBI" id="CHEBI:15377"/>
        <dbReference type="ChEBI" id="CHEBI:15378"/>
        <dbReference type="ChEBI" id="CHEBI:23808"/>
        <dbReference type="ChEBI" id="CHEBI:29950"/>
        <dbReference type="ChEBI" id="CHEBI:50058"/>
        <dbReference type="ChEBI" id="CHEBI:57856"/>
        <dbReference type="ChEBI" id="CHEBI:57925"/>
        <dbReference type="ChEBI" id="CHEBI:59789"/>
        <dbReference type="ChEBI" id="CHEBI:183640"/>
        <dbReference type="EC" id="2.1.1.137"/>
    </reaction>
</comment>
<evidence type="ECO:0000256" key="2">
    <source>
        <dbReference type="ARBA" id="ARBA00022691"/>
    </source>
</evidence>
<evidence type="ECO:0000256" key="6">
    <source>
        <dbReference type="ARBA" id="ARBA00047941"/>
    </source>
</evidence>
<comment type="catalytic activity">
    <reaction evidence="6">
        <text>arsenic triglutathione + [thioredoxin]-dithiol + S-adenosyl-L-methionine + 2 H2O = methylarsonous acid + [thioredoxin]-disulfide + 3 glutathione + S-adenosyl-L-homocysteine + H(+)</text>
        <dbReference type="Rhea" id="RHEA:69460"/>
        <dbReference type="Rhea" id="RHEA-COMP:10698"/>
        <dbReference type="Rhea" id="RHEA-COMP:10700"/>
        <dbReference type="ChEBI" id="CHEBI:15377"/>
        <dbReference type="ChEBI" id="CHEBI:15378"/>
        <dbReference type="ChEBI" id="CHEBI:17826"/>
        <dbReference type="ChEBI" id="CHEBI:29950"/>
        <dbReference type="ChEBI" id="CHEBI:50058"/>
        <dbReference type="ChEBI" id="CHEBI:57856"/>
        <dbReference type="ChEBI" id="CHEBI:57925"/>
        <dbReference type="ChEBI" id="CHEBI:59789"/>
        <dbReference type="ChEBI" id="CHEBI:183640"/>
        <dbReference type="EC" id="2.1.1.137"/>
    </reaction>
</comment>
<accession>A0A8J7UW69</accession>
<dbReference type="GO" id="GO:0032259">
    <property type="term" value="P:methylation"/>
    <property type="evidence" value="ECO:0007669"/>
    <property type="project" value="UniProtKB-KW"/>
</dbReference>
<comment type="similarity">
    <text evidence="3">Belongs to the methyltransferase superfamily. Arsenite methyltransferase family.</text>
</comment>
<dbReference type="CDD" id="cd02440">
    <property type="entry name" value="AdoMet_MTases"/>
    <property type="match status" value="1"/>
</dbReference>
<name>A0A8J7UW69_9BACT</name>
<dbReference type="AlphaFoldDB" id="A0A8J7UW69"/>
<gene>
    <name evidence="10" type="primary">arsM</name>
    <name evidence="10" type="ORF">NATSA_11570</name>
</gene>
<proteinExistence type="inferred from homology"/>
<dbReference type="EMBL" id="JAFIDN010000009">
    <property type="protein sequence ID" value="MBP3193307.1"/>
    <property type="molecule type" value="Genomic_DNA"/>
</dbReference>